<dbReference type="HOGENOM" id="CLU_2026538_0_0_1"/>
<accession>T0KAI5</accession>
<dbReference type="OrthoDB" id="3596450at2759"/>
<dbReference type="EMBL" id="AMYD01002127">
    <property type="protein sequence ID" value="EQB50138.1"/>
    <property type="molecule type" value="Genomic_DNA"/>
</dbReference>
<organism evidence="2 3">
    <name type="scientific">Colletotrichum gloeosporioides (strain Cg-14)</name>
    <name type="common">Anthracnose fungus</name>
    <name type="synonym">Glomerella cingulata</name>
    <dbReference type="NCBI Taxonomy" id="1237896"/>
    <lineage>
        <taxon>Eukaryota</taxon>
        <taxon>Fungi</taxon>
        <taxon>Dikarya</taxon>
        <taxon>Ascomycota</taxon>
        <taxon>Pezizomycotina</taxon>
        <taxon>Sordariomycetes</taxon>
        <taxon>Hypocreomycetidae</taxon>
        <taxon>Glomerellales</taxon>
        <taxon>Glomerellaceae</taxon>
        <taxon>Colletotrichum</taxon>
        <taxon>Colletotrichum gloeosporioides species complex</taxon>
    </lineage>
</organism>
<name>T0KAI5_COLGC</name>
<reference evidence="3" key="1">
    <citation type="journal article" date="2013" name="Mol. Plant Microbe Interact.">
        <title>Global aspects of pacC regulation of pathogenicity genes in Colletotrichum gloeosporioides as revealed by transcriptome analysis.</title>
        <authorList>
            <person name="Alkan N."/>
            <person name="Meng X."/>
            <person name="Friedlander G."/>
            <person name="Reuveni E."/>
            <person name="Sukno S."/>
            <person name="Sherman A."/>
            <person name="Thon M."/>
            <person name="Fluhr R."/>
            <person name="Prusky D."/>
        </authorList>
    </citation>
    <scope>NUCLEOTIDE SEQUENCE [LARGE SCALE GENOMIC DNA]</scope>
    <source>
        <strain evidence="3">Cg-14</strain>
    </source>
</reference>
<evidence type="ECO:0000259" key="1">
    <source>
        <dbReference type="Pfam" id="PF20150"/>
    </source>
</evidence>
<dbReference type="Proteomes" id="UP000015530">
    <property type="component" value="Unassembled WGS sequence"/>
</dbReference>
<protein>
    <recommendedName>
        <fullName evidence="1">2EXR domain-containing protein</fullName>
    </recommendedName>
</protein>
<feature type="domain" description="2EXR" evidence="1">
    <location>
        <begin position="6"/>
        <end position="102"/>
    </location>
</feature>
<sequence>MATTTFHRFADLPTELRLHIWKLAACTAAQPRIHFMAVDECTEEAFDRRWISGLLDLDGSDQADDVEIMPKTERSWVKDNDPAYLMDAGMWTACKESALVLMNKRHQSQNIRFGAFRDGVHD</sequence>
<evidence type="ECO:0000313" key="2">
    <source>
        <dbReference type="EMBL" id="EQB50138.1"/>
    </source>
</evidence>
<evidence type="ECO:0000313" key="3">
    <source>
        <dbReference type="Proteomes" id="UP000015530"/>
    </source>
</evidence>
<dbReference type="AlphaFoldDB" id="T0KAI5"/>
<dbReference type="Pfam" id="PF20150">
    <property type="entry name" value="2EXR"/>
    <property type="match status" value="1"/>
</dbReference>
<proteinExistence type="predicted"/>
<dbReference type="InterPro" id="IPR045518">
    <property type="entry name" value="2EXR"/>
</dbReference>
<comment type="caution">
    <text evidence="2">The sequence shown here is derived from an EMBL/GenBank/DDBJ whole genome shotgun (WGS) entry which is preliminary data.</text>
</comment>
<gene>
    <name evidence="2" type="ORF">CGLO_10447</name>
</gene>